<evidence type="ECO:0000256" key="5">
    <source>
        <dbReference type="PROSITE-ProRule" id="PRU00288"/>
    </source>
</evidence>
<reference evidence="8" key="1">
    <citation type="submission" date="2022-11" db="UniProtKB">
        <authorList>
            <consortium name="EnsemblMetazoa"/>
        </authorList>
    </citation>
    <scope>IDENTIFICATION</scope>
</reference>
<evidence type="ECO:0000256" key="2">
    <source>
        <dbReference type="ARBA" id="ARBA00022723"/>
    </source>
</evidence>
<feature type="region of interest" description="Disordered" evidence="6">
    <location>
        <begin position="532"/>
        <end position="551"/>
    </location>
</feature>
<feature type="compositionally biased region" description="Polar residues" evidence="6">
    <location>
        <begin position="253"/>
        <end position="267"/>
    </location>
</feature>
<dbReference type="SUPFAM" id="SSF57863">
    <property type="entry name" value="ArfGap/RecO-like zinc finger"/>
    <property type="match status" value="1"/>
</dbReference>
<dbReference type="EnsemblMetazoa" id="XM_038201523.1">
    <property type="protein sequence ID" value="XP_038057451.1"/>
    <property type="gene ID" value="LOC119729032"/>
</dbReference>
<keyword evidence="3 5" id="KW-0863">Zinc-finger</keyword>
<evidence type="ECO:0000256" key="1">
    <source>
        <dbReference type="ARBA" id="ARBA00022468"/>
    </source>
</evidence>
<feature type="compositionally biased region" description="Low complexity" evidence="6">
    <location>
        <begin position="501"/>
        <end position="513"/>
    </location>
</feature>
<feature type="region of interest" description="Disordered" evidence="6">
    <location>
        <begin position="172"/>
        <end position="220"/>
    </location>
</feature>
<keyword evidence="9" id="KW-1185">Reference proteome</keyword>
<evidence type="ECO:0000256" key="4">
    <source>
        <dbReference type="ARBA" id="ARBA00022833"/>
    </source>
</evidence>
<dbReference type="PANTHER" id="PTHR45705">
    <property type="entry name" value="FI20236P1"/>
    <property type="match status" value="1"/>
</dbReference>
<dbReference type="CDD" id="cd08839">
    <property type="entry name" value="ArfGap_SMAP"/>
    <property type="match status" value="1"/>
</dbReference>
<feature type="compositionally biased region" description="Low complexity" evidence="6">
    <location>
        <begin position="187"/>
        <end position="202"/>
    </location>
</feature>
<feature type="region of interest" description="Disordered" evidence="6">
    <location>
        <begin position="241"/>
        <end position="281"/>
    </location>
</feature>
<feature type="region of interest" description="Disordered" evidence="6">
    <location>
        <begin position="478"/>
        <end position="516"/>
    </location>
</feature>
<dbReference type="PRINTS" id="PR00405">
    <property type="entry name" value="REVINTRACTNG"/>
</dbReference>
<dbReference type="FunFam" id="1.10.220.150:FF:000009">
    <property type="entry name" value="stromal membrane-associated protein 1 isoform X1"/>
    <property type="match status" value="1"/>
</dbReference>
<dbReference type="InterPro" id="IPR037278">
    <property type="entry name" value="ARFGAP/RecO"/>
</dbReference>
<protein>
    <recommendedName>
        <fullName evidence="7">Arf-GAP domain-containing protein</fullName>
    </recommendedName>
</protein>
<accession>A0A914A265</accession>
<dbReference type="InterPro" id="IPR038508">
    <property type="entry name" value="ArfGAP_dom_sf"/>
</dbReference>
<dbReference type="RefSeq" id="XP_038057451.1">
    <property type="nucleotide sequence ID" value="XM_038201523.1"/>
</dbReference>
<dbReference type="PANTHER" id="PTHR45705:SF1">
    <property type="entry name" value="FI20236P1"/>
    <property type="match status" value="1"/>
</dbReference>
<dbReference type="SMART" id="SM00105">
    <property type="entry name" value="ArfGap"/>
    <property type="match status" value="1"/>
</dbReference>
<feature type="compositionally biased region" description="Polar residues" evidence="6">
    <location>
        <begin position="211"/>
        <end position="220"/>
    </location>
</feature>
<dbReference type="GO" id="GO:0005737">
    <property type="term" value="C:cytoplasm"/>
    <property type="evidence" value="ECO:0007669"/>
    <property type="project" value="TreeGrafter"/>
</dbReference>
<keyword evidence="1" id="KW-0343">GTPase activation</keyword>
<dbReference type="InterPro" id="IPR001164">
    <property type="entry name" value="ArfGAP_dom"/>
</dbReference>
<evidence type="ECO:0000313" key="9">
    <source>
        <dbReference type="Proteomes" id="UP000887568"/>
    </source>
</evidence>
<proteinExistence type="predicted"/>
<dbReference type="PROSITE" id="PS50115">
    <property type="entry name" value="ARFGAP"/>
    <property type="match status" value="1"/>
</dbReference>
<sequence length="551" mass="58920">MSSKNQKDKAKNVQDKYQMILSKLLREEDNKYCADCDAKGPRWASWNLGIFLCIRCAGIHRNLGVHVSRVKSVNLDTWTEEQIASVESGGNTIGRKVYEKNLPADFRRPTADSRSSLEHFIRSKYDHKKYMDKDYVRPTPKRIQGYVEAVDKKEKKSASAARHKQQTLVALAKSRESVPRPLPAGLHASHATSMSSSMSVSSPNLAAAGQPPTSLPSTPVKTVASANDLLGLCTPPANNVSDLLGLDTPTPMPTGSQPATTNGTPDSGTAEPSLFGEEGTGAGTIGTKTKDSIMALFATSSGQQQQQPAYNVPGGVYIPSQKQQQQPFVANGYPANSAVPGYQVPQQQNAGMVGYQQQQPQPGNMQGYGMMPNPGVVAPQQGMMGPQQGMVGQQQGMMGQQQGMVGPQQGMVGPQQGMVGQQQGMVGNPGMMGMPGMYGAGQASQQSAYLQQQQQQQQQASQQQQQQFQMMQQQMTQQIQQQMNSMRVGGGGAGANPNPPQGQVQQPNWQQSNTVMPQQQPVPTAMAGAGGMGGGWGGAGSGQTLSNQLWK</sequence>
<dbReference type="GeneID" id="119729032"/>
<feature type="compositionally biased region" description="Gly residues" evidence="6">
    <location>
        <begin position="532"/>
        <end position="541"/>
    </location>
</feature>
<dbReference type="GO" id="GO:0005096">
    <property type="term" value="F:GTPase activator activity"/>
    <property type="evidence" value="ECO:0007669"/>
    <property type="project" value="UniProtKB-KW"/>
</dbReference>
<dbReference type="GO" id="GO:0008270">
    <property type="term" value="F:zinc ion binding"/>
    <property type="evidence" value="ECO:0007669"/>
    <property type="project" value="UniProtKB-KW"/>
</dbReference>
<evidence type="ECO:0000256" key="6">
    <source>
        <dbReference type="SAM" id="MobiDB-lite"/>
    </source>
</evidence>
<evidence type="ECO:0000259" key="7">
    <source>
        <dbReference type="PROSITE" id="PS50115"/>
    </source>
</evidence>
<name>A0A914A265_PATMI</name>
<dbReference type="OrthoDB" id="73919at2759"/>
<feature type="domain" description="Arf-GAP" evidence="7">
    <location>
        <begin position="18"/>
        <end position="138"/>
    </location>
</feature>
<dbReference type="Proteomes" id="UP000887568">
    <property type="component" value="Unplaced"/>
</dbReference>
<dbReference type="Pfam" id="PF01412">
    <property type="entry name" value="ArfGap"/>
    <property type="match status" value="1"/>
</dbReference>
<organism evidence="8 9">
    <name type="scientific">Patiria miniata</name>
    <name type="common">Bat star</name>
    <name type="synonym">Asterina miniata</name>
    <dbReference type="NCBI Taxonomy" id="46514"/>
    <lineage>
        <taxon>Eukaryota</taxon>
        <taxon>Metazoa</taxon>
        <taxon>Echinodermata</taxon>
        <taxon>Eleutherozoa</taxon>
        <taxon>Asterozoa</taxon>
        <taxon>Asteroidea</taxon>
        <taxon>Valvatacea</taxon>
        <taxon>Valvatida</taxon>
        <taxon>Asterinidae</taxon>
        <taxon>Patiria</taxon>
    </lineage>
</organism>
<dbReference type="InterPro" id="IPR044732">
    <property type="entry name" value="ArfGAP_SMAP1-like"/>
</dbReference>
<evidence type="ECO:0000256" key="3">
    <source>
        <dbReference type="ARBA" id="ARBA00022771"/>
    </source>
</evidence>
<evidence type="ECO:0000313" key="8">
    <source>
        <dbReference type="EnsemblMetazoa" id="XP_038057451.1"/>
    </source>
</evidence>
<dbReference type="OMA" id="IPSNNGW"/>
<dbReference type="AlphaFoldDB" id="A0A914A265"/>
<keyword evidence="2" id="KW-0479">Metal-binding</keyword>
<keyword evidence="4" id="KW-0862">Zinc</keyword>
<dbReference type="Gene3D" id="1.10.220.150">
    <property type="entry name" value="Arf GTPase activating protein"/>
    <property type="match status" value="1"/>
</dbReference>
<dbReference type="InterPro" id="IPR051718">
    <property type="entry name" value="ARF_GTPase-activating"/>
</dbReference>